<name>X0W8C7_9ZZZZ</name>
<dbReference type="GO" id="GO:0046872">
    <property type="term" value="F:metal ion binding"/>
    <property type="evidence" value="ECO:0007669"/>
    <property type="project" value="InterPro"/>
</dbReference>
<evidence type="ECO:0000259" key="1">
    <source>
        <dbReference type="PROSITE" id="PS50905"/>
    </source>
</evidence>
<dbReference type="AlphaFoldDB" id="X0W8C7"/>
<feature type="non-terminal residue" evidence="2">
    <location>
        <position position="1"/>
    </location>
</feature>
<dbReference type="InterPro" id="IPR009040">
    <property type="entry name" value="Ferritin-like_diiron"/>
</dbReference>
<dbReference type="InterPro" id="IPR009078">
    <property type="entry name" value="Ferritin-like_SF"/>
</dbReference>
<accession>X0W8C7</accession>
<evidence type="ECO:0000313" key="2">
    <source>
        <dbReference type="EMBL" id="GAG27214.1"/>
    </source>
</evidence>
<dbReference type="GO" id="GO:0016491">
    <property type="term" value="F:oxidoreductase activity"/>
    <property type="evidence" value="ECO:0007669"/>
    <property type="project" value="InterPro"/>
</dbReference>
<dbReference type="EMBL" id="BARS01030967">
    <property type="protein sequence ID" value="GAG27214.1"/>
    <property type="molecule type" value="Genomic_DNA"/>
</dbReference>
<proteinExistence type="predicted"/>
<dbReference type="InterPro" id="IPR012347">
    <property type="entry name" value="Ferritin-like"/>
</dbReference>
<dbReference type="SUPFAM" id="SSF47240">
    <property type="entry name" value="Ferritin-like"/>
    <property type="match status" value="1"/>
</dbReference>
<organism evidence="2">
    <name type="scientific">marine sediment metagenome</name>
    <dbReference type="NCBI Taxonomy" id="412755"/>
    <lineage>
        <taxon>unclassified sequences</taxon>
        <taxon>metagenomes</taxon>
        <taxon>ecological metagenomes</taxon>
    </lineage>
</organism>
<dbReference type="Gene3D" id="1.20.1260.10">
    <property type="match status" value="1"/>
</dbReference>
<protein>
    <recommendedName>
        <fullName evidence="1">Ferritin-like diiron domain-containing protein</fullName>
    </recommendedName>
</protein>
<feature type="domain" description="Ferritin-like diiron" evidence="1">
    <location>
        <begin position="1"/>
        <end position="43"/>
    </location>
</feature>
<gene>
    <name evidence="2" type="ORF">S01H1_48231</name>
</gene>
<dbReference type="PROSITE" id="PS50905">
    <property type="entry name" value="FERRITIN_LIKE"/>
    <property type="match status" value="1"/>
</dbReference>
<reference evidence="2" key="1">
    <citation type="journal article" date="2014" name="Front. Microbiol.">
        <title>High frequency of phylogenetically diverse reductive dehalogenase-homologous genes in deep subseafloor sedimentary metagenomes.</title>
        <authorList>
            <person name="Kawai M."/>
            <person name="Futagami T."/>
            <person name="Toyoda A."/>
            <person name="Takaki Y."/>
            <person name="Nishi S."/>
            <person name="Hori S."/>
            <person name="Arai W."/>
            <person name="Tsubouchi T."/>
            <person name="Morono Y."/>
            <person name="Uchiyama I."/>
            <person name="Ito T."/>
            <person name="Fujiyama A."/>
            <person name="Inagaki F."/>
            <person name="Takami H."/>
        </authorList>
    </citation>
    <scope>NUCLEOTIDE SEQUENCE</scope>
    <source>
        <strain evidence="2">Expedition CK06-06</strain>
    </source>
</reference>
<comment type="caution">
    <text evidence="2">The sequence shown here is derived from an EMBL/GenBank/DDBJ whole genome shotgun (WGS) entry which is preliminary data.</text>
</comment>
<sequence length="43" mass="4996">YANLASKVSVEEIQNMFLTLAAEEAKHKLRLESIYDDEILREN</sequence>
<dbReference type="InterPro" id="IPR003251">
    <property type="entry name" value="Rr_diiron-bd_dom"/>
</dbReference>
<dbReference type="Pfam" id="PF02915">
    <property type="entry name" value="Rubrerythrin"/>
    <property type="match status" value="1"/>
</dbReference>